<keyword evidence="21" id="KW-0906">Nuclear pore complex</keyword>
<keyword evidence="36" id="KW-1185">Reference proteome</keyword>
<evidence type="ECO:0000256" key="17">
    <source>
        <dbReference type="ARBA" id="ARBA00022927"/>
    </source>
</evidence>
<feature type="region of interest" description="Disordered" evidence="31">
    <location>
        <begin position="2401"/>
        <end position="2536"/>
    </location>
</feature>
<feature type="region of interest" description="Disordered" evidence="31">
    <location>
        <begin position="1791"/>
        <end position="1852"/>
    </location>
</feature>
<proteinExistence type="inferred from homology"/>
<keyword evidence="20 30" id="KW-0175">Coiled coil</keyword>
<evidence type="ECO:0000256" key="30">
    <source>
        <dbReference type="SAM" id="Coils"/>
    </source>
</evidence>
<dbReference type="Ensembl" id="ENSAOWT00000029163.1">
    <property type="protein sequence ID" value="ENSAOWP00000025744.1"/>
    <property type="gene ID" value="ENSAOWG00000017253.1"/>
</dbReference>
<evidence type="ECO:0000256" key="26">
    <source>
        <dbReference type="ARBA" id="ARBA00023328"/>
    </source>
</evidence>
<dbReference type="GO" id="GO:0034399">
    <property type="term" value="C:nuclear periphery"/>
    <property type="evidence" value="ECO:0007669"/>
    <property type="project" value="UniProtKB-ARBA"/>
</dbReference>
<feature type="compositionally biased region" description="Polar residues" evidence="31">
    <location>
        <begin position="1805"/>
        <end position="1824"/>
    </location>
</feature>
<evidence type="ECO:0000259" key="33">
    <source>
        <dbReference type="Pfam" id="PF25481"/>
    </source>
</evidence>
<dbReference type="GO" id="GO:1901673">
    <property type="term" value="P:regulation of mitotic spindle assembly"/>
    <property type="evidence" value="ECO:0007669"/>
    <property type="project" value="TreeGrafter"/>
</dbReference>
<evidence type="ECO:0000313" key="36">
    <source>
        <dbReference type="Proteomes" id="UP000694424"/>
    </source>
</evidence>
<evidence type="ECO:0000256" key="2">
    <source>
        <dbReference type="ARBA" id="ARBA00004335"/>
    </source>
</evidence>
<dbReference type="GO" id="GO:0051301">
    <property type="term" value="P:cell division"/>
    <property type="evidence" value="ECO:0007669"/>
    <property type="project" value="UniProtKB-KW"/>
</dbReference>
<feature type="compositionally biased region" description="Polar residues" evidence="31">
    <location>
        <begin position="2401"/>
        <end position="2416"/>
    </location>
</feature>
<feature type="compositionally biased region" description="Acidic residues" evidence="31">
    <location>
        <begin position="2457"/>
        <end position="2471"/>
    </location>
</feature>
<evidence type="ECO:0000256" key="18">
    <source>
        <dbReference type="ARBA" id="ARBA00022990"/>
    </source>
</evidence>
<dbReference type="GO" id="GO:0017056">
    <property type="term" value="F:structural constituent of nuclear pore"/>
    <property type="evidence" value="ECO:0007669"/>
    <property type="project" value="TreeGrafter"/>
</dbReference>
<feature type="coiled-coil region" evidence="30">
    <location>
        <begin position="1385"/>
        <end position="1587"/>
    </location>
</feature>
<keyword evidence="26" id="KW-0137">Centromere</keyword>
<feature type="coiled-coil region" evidence="30">
    <location>
        <begin position="208"/>
        <end position="460"/>
    </location>
</feature>
<keyword evidence="9" id="KW-0158">Chromosome</keyword>
<keyword evidence="25" id="KW-0131">Cell cycle</keyword>
<feature type="compositionally biased region" description="Basic and acidic residues" evidence="31">
    <location>
        <begin position="1745"/>
        <end position="1765"/>
    </location>
</feature>
<feature type="coiled-coil region" evidence="30">
    <location>
        <begin position="493"/>
        <end position="545"/>
    </location>
</feature>
<evidence type="ECO:0000256" key="28">
    <source>
        <dbReference type="ARBA" id="ARBA00079318"/>
    </source>
</evidence>
<comment type="subcellular location">
    <subcellularLocation>
        <location evidence="5">Chromosome</location>
        <location evidence="5">Centromere</location>
        <location evidence="5">Kinetochore</location>
    </subcellularLocation>
    <subcellularLocation>
        <location evidence="1">Cytoplasm</location>
        <location evidence="1">Cytoskeleton</location>
        <location evidence="1">Spindle</location>
    </subcellularLocation>
    <subcellularLocation>
        <location evidence="2">Nucleus membrane</location>
        <topology evidence="2">Peripheral membrane protein</topology>
        <orientation evidence="2">Cytoplasmic side</orientation>
    </subcellularLocation>
    <subcellularLocation>
        <location evidence="4">Nucleus membrane</location>
        <topology evidence="4">Peripheral membrane protein</topology>
        <orientation evidence="4">Nucleoplasmic side</orientation>
    </subcellularLocation>
    <subcellularLocation>
        <location evidence="3">Nucleus</location>
        <location evidence="3">Nuclear pore complex</location>
    </subcellularLocation>
</comment>
<feature type="coiled-coil region" evidence="30">
    <location>
        <begin position="606"/>
        <end position="692"/>
    </location>
</feature>
<evidence type="ECO:0000256" key="12">
    <source>
        <dbReference type="ARBA" id="ARBA00022553"/>
    </source>
</evidence>
<evidence type="ECO:0000256" key="7">
    <source>
        <dbReference type="ARBA" id="ARBA00019789"/>
    </source>
</evidence>
<feature type="region of interest" description="Disordered" evidence="31">
    <location>
        <begin position="1081"/>
        <end position="1104"/>
    </location>
</feature>
<feature type="domain" description="Nucleoprotein TPR/MPL1" evidence="33">
    <location>
        <begin position="351"/>
        <end position="430"/>
    </location>
</feature>
<evidence type="ECO:0000256" key="8">
    <source>
        <dbReference type="ARBA" id="ARBA00022448"/>
    </source>
</evidence>
<keyword evidence="8" id="KW-0813">Transport</keyword>
<evidence type="ECO:0000256" key="20">
    <source>
        <dbReference type="ARBA" id="ARBA00023054"/>
    </source>
</evidence>
<feature type="coiled-coil region" evidence="30">
    <location>
        <begin position="846"/>
        <end position="975"/>
    </location>
</feature>
<dbReference type="GO" id="GO:0031965">
    <property type="term" value="C:nuclear membrane"/>
    <property type="evidence" value="ECO:0007669"/>
    <property type="project" value="UniProtKB-SubCell"/>
</dbReference>
<feature type="compositionally biased region" description="Polar residues" evidence="31">
    <location>
        <begin position="1081"/>
        <end position="1102"/>
    </location>
</feature>
<dbReference type="FunFam" id="1.10.287.1490:FF:000004">
    <property type="entry name" value="nucleoprotein TPR isoform X2"/>
    <property type="match status" value="1"/>
</dbReference>
<protein>
    <recommendedName>
        <fullName evidence="7">Nucleoprotein TPR</fullName>
    </recommendedName>
    <alternativeName>
        <fullName evidence="29">Megator</fullName>
    </alternativeName>
    <alternativeName>
        <fullName evidence="27">NPC-associated intranuclear protein</fullName>
    </alternativeName>
    <alternativeName>
        <fullName evidence="28">Translocated promoter region protein</fullName>
    </alternativeName>
</protein>
<feature type="compositionally biased region" description="Acidic residues" evidence="31">
    <location>
        <begin position="2040"/>
        <end position="2053"/>
    </location>
</feature>
<feature type="domain" description="Nucleoprotein TPR/MLP1-2" evidence="32">
    <location>
        <begin position="1210"/>
        <end position="1337"/>
    </location>
</feature>
<feature type="compositionally biased region" description="Low complexity" evidence="31">
    <location>
        <begin position="2417"/>
        <end position="2429"/>
    </location>
</feature>
<keyword evidence="13" id="KW-0132">Cell division</keyword>
<dbReference type="Pfam" id="PF07926">
    <property type="entry name" value="TPR_MLP1_2"/>
    <property type="match status" value="1"/>
</dbReference>
<keyword evidence="18" id="KW-0007">Acetylation</keyword>
<evidence type="ECO:0000256" key="22">
    <source>
        <dbReference type="ARBA" id="ARBA00023136"/>
    </source>
</evidence>
<feature type="region of interest" description="Disordered" evidence="31">
    <location>
        <begin position="60"/>
        <end position="168"/>
    </location>
</feature>
<feature type="compositionally biased region" description="Low complexity" evidence="31">
    <location>
        <begin position="146"/>
        <end position="156"/>
    </location>
</feature>
<dbReference type="Proteomes" id="UP000694424">
    <property type="component" value="Unplaced"/>
</dbReference>
<evidence type="ECO:0000259" key="34">
    <source>
        <dbReference type="Pfam" id="PF25785"/>
    </source>
</evidence>
<keyword evidence="23" id="KW-0206">Cytoskeleton</keyword>
<dbReference type="GO" id="GO:0000776">
    <property type="term" value="C:kinetochore"/>
    <property type="evidence" value="ECO:0007669"/>
    <property type="project" value="UniProtKB-KW"/>
</dbReference>
<feature type="region of interest" description="Disordered" evidence="31">
    <location>
        <begin position="1895"/>
        <end position="1931"/>
    </location>
</feature>
<evidence type="ECO:0000256" key="15">
    <source>
        <dbReference type="ARBA" id="ARBA00022816"/>
    </source>
</evidence>
<dbReference type="InterPro" id="IPR057974">
    <property type="entry name" value="NUA/TPR/MLP1-2-like_dom"/>
</dbReference>
<feature type="compositionally biased region" description="Polar residues" evidence="31">
    <location>
        <begin position="88"/>
        <end position="117"/>
    </location>
</feature>
<evidence type="ECO:0000256" key="31">
    <source>
        <dbReference type="SAM" id="MobiDB-lite"/>
    </source>
</evidence>
<keyword evidence="14" id="KW-0498">Mitosis</keyword>
<dbReference type="GO" id="GO:0044615">
    <property type="term" value="C:nuclear pore nuclear basket"/>
    <property type="evidence" value="ECO:0007669"/>
    <property type="project" value="UniProtKB-ARBA"/>
</dbReference>
<keyword evidence="10" id="KW-0488">Methylation</keyword>
<keyword evidence="16" id="KW-0995">Kinetochore</keyword>
<evidence type="ECO:0000256" key="9">
    <source>
        <dbReference type="ARBA" id="ARBA00022454"/>
    </source>
</evidence>
<dbReference type="Gene3D" id="1.10.287.1490">
    <property type="match status" value="3"/>
</dbReference>
<dbReference type="PANTHER" id="PTHR18898:SF2">
    <property type="entry name" value="NUCLEOPROTEIN TPR"/>
    <property type="match status" value="1"/>
</dbReference>
<accession>A0A8B9QIM8</accession>
<evidence type="ECO:0000313" key="35">
    <source>
        <dbReference type="Ensembl" id="ENSAOWP00000025744.1"/>
    </source>
</evidence>
<keyword evidence="17" id="KW-0653">Protein transport</keyword>
<feature type="coiled-coil region" evidence="30">
    <location>
        <begin position="1165"/>
        <end position="1340"/>
    </location>
</feature>
<dbReference type="GO" id="GO:0006406">
    <property type="term" value="P:mRNA export from nucleus"/>
    <property type="evidence" value="ECO:0007669"/>
    <property type="project" value="TreeGrafter"/>
</dbReference>
<organism evidence="35 36">
    <name type="scientific">Apteryx owenii</name>
    <name type="common">Little spotted kiwi</name>
    <dbReference type="NCBI Taxonomy" id="8824"/>
    <lineage>
        <taxon>Eukaryota</taxon>
        <taxon>Metazoa</taxon>
        <taxon>Chordata</taxon>
        <taxon>Craniata</taxon>
        <taxon>Vertebrata</taxon>
        <taxon>Euteleostomi</taxon>
        <taxon>Archelosauria</taxon>
        <taxon>Archosauria</taxon>
        <taxon>Dinosauria</taxon>
        <taxon>Saurischia</taxon>
        <taxon>Theropoda</taxon>
        <taxon>Coelurosauria</taxon>
        <taxon>Aves</taxon>
        <taxon>Palaeognathae</taxon>
        <taxon>Apterygiformes</taxon>
        <taxon>Apterygidae</taxon>
        <taxon>Apteryx</taxon>
    </lineage>
</organism>
<evidence type="ECO:0000256" key="24">
    <source>
        <dbReference type="ARBA" id="ARBA00023242"/>
    </source>
</evidence>
<dbReference type="GO" id="GO:0046824">
    <property type="term" value="P:positive regulation of nucleocytoplasmic transport"/>
    <property type="evidence" value="ECO:0007669"/>
    <property type="project" value="UniProtKB-ARBA"/>
</dbReference>
<evidence type="ECO:0000256" key="14">
    <source>
        <dbReference type="ARBA" id="ARBA00022776"/>
    </source>
</evidence>
<dbReference type="PANTHER" id="PTHR18898">
    <property type="entry name" value="NUCLEOPROTEIN TPR-RELATED"/>
    <property type="match status" value="1"/>
</dbReference>
<feature type="compositionally biased region" description="Polar residues" evidence="31">
    <location>
        <begin position="1973"/>
        <end position="2000"/>
    </location>
</feature>
<feature type="compositionally biased region" description="Pro residues" evidence="31">
    <location>
        <begin position="2240"/>
        <end position="2255"/>
    </location>
</feature>
<feature type="compositionally biased region" description="Gly residues" evidence="31">
    <location>
        <begin position="2525"/>
        <end position="2536"/>
    </location>
</feature>
<evidence type="ECO:0000259" key="32">
    <source>
        <dbReference type="Pfam" id="PF07926"/>
    </source>
</evidence>
<feature type="compositionally biased region" description="Basic and acidic residues" evidence="31">
    <location>
        <begin position="1791"/>
        <end position="1803"/>
    </location>
</feature>
<evidence type="ECO:0000256" key="27">
    <source>
        <dbReference type="ARBA" id="ARBA00077074"/>
    </source>
</evidence>
<evidence type="ECO:0000256" key="11">
    <source>
        <dbReference type="ARBA" id="ARBA00022490"/>
    </source>
</evidence>
<dbReference type="GO" id="GO:0090316">
    <property type="term" value="P:positive regulation of intracellular protein transport"/>
    <property type="evidence" value="ECO:0007669"/>
    <property type="project" value="UniProtKB-ARBA"/>
</dbReference>
<dbReference type="GO" id="GO:0005819">
    <property type="term" value="C:spindle"/>
    <property type="evidence" value="ECO:0007669"/>
    <property type="project" value="UniProtKB-SubCell"/>
</dbReference>
<feature type="compositionally biased region" description="Acidic residues" evidence="31">
    <location>
        <begin position="2171"/>
        <end position="2192"/>
    </location>
</feature>
<feature type="region of interest" description="Disordered" evidence="31">
    <location>
        <begin position="1743"/>
        <end position="1765"/>
    </location>
</feature>
<keyword evidence="12" id="KW-0597">Phosphoprotein</keyword>
<feature type="region of interest" description="Disordered" evidence="31">
    <location>
        <begin position="1947"/>
        <end position="2309"/>
    </location>
</feature>
<evidence type="ECO:0000256" key="19">
    <source>
        <dbReference type="ARBA" id="ARBA00023010"/>
    </source>
</evidence>
<sequence length="2536" mass="285108">MFPSNNFLPHHVSSKARCQLFLFAFSLLFDRLAVFRTCVYTDSTHISTPFSRHWEESVCVPSRRPPSRPHPGAARTQKPWHGECHSLPSPQGNSPTTASRASFKAVTTINGRNSEGKSSPGRGEGGHPPHLTSPHLGPPPPPPRSSAPAGAASGSRPPRRPRRDVTSAPVAAAVGAVSRMAAVLQQVLERAELSKLPKPVQGKLERFLADQQSEIDGLRARHERFKVDSEQQYFEVEKRLAQSQERLVNETQECQTLREELKKLHDQLKSLNEKNKELEAAQDRNAAIQSHLIREKEELEAEKRDLVRTSERRSQEVEHLNEDVKRLNEKLTEANTEKVKLQLKLDELQTSDVSVKYREKRLEQEKELLQNQNTWLNTELKAKTDELLHTAREKGNEILELKCNLENKKEEVSRMEEQVNSLKQSNENLQKHVEDLLSKLKEAKEQQASMEERFHNELNAHIKLSNLYKSAADDSEAKSNELTGAVEELHKLLKEAGEANKATQEHLAEVEESKAAMEKELREKISKLEKELENANDLLSATKRKGAILSEEELAAMSPTAAAVAKVVKPGMKLTELYNAYVETQDQLLLEKLENKRINKYLDEIVQEVEAKAPILKRQREEFERSQKAVASLSAKLEQAMKEIQRLQEDADKANKHASVLERENQRLEIQVKDLSQQIRVLLMELEEARGNHVIRDEEVSSADISSSSEVISQHLVSYRNIEELQQQNQRLLVALRELGEAREKEEQETTSSKISELQSQLEEALNELEKLRESRHHQLQLVESIVRQRDMFRILLAQTTGAIIPLQASGILPEEVSLTSTPKRSAIPQAMSTPAPVSMTESVETVEAKAALKQLQEVFENYKKEKAENDKLLNEQNEKLQEQVTDLRSQNAKISTQLEFASKRYEMLQDNVEGYRREITSLHERNQKLTATTQKQEQIINTMTQDLRGANEKLAVAEVRAENLKKEKDILKMSDVRLTQQRESLLVEQRGQNLLLTNLRTIQGILERSETETKQRLNNQIEKLEREISQLKKKLESEVEQSIFINTQLETETNRHVNTKELLKNAQKETAVLKQQLNNTEAQLASQSSQRAPGKGQPNTNEDVDDLVSRLRQAEEQVNDLRERLKTSSSNVEQYRAMVLSLEESLNKEKQVTEEVRATVEARLKESSEYQAQLEKKLMEAEKEKQELQEEKRKAVESMEQQLLELKKSLSTVQSEVQEALQRAGTALNNEQQARRDCQEQAKIASEAQNKYERELMLHAADVEALQAIKEQVAKNAAVRQQLEEAAQKAESELLECKASWEERERMIKDEASTLASRCEDLEKQNRLLHEQLESLSNKMVTSMKEAMPSALNVSLNEEGKSQEQILEILRFIRREKEIAETRFEVAQVESLRYRQRVEHLERELQELQDSLNAEREKVQITAKTIAQHEELMKKTETMNVLIETNKMLREEKERLEQELQQMQAKVRKLEADILPLQESNAELSEKSGMLQAEKKLLEEDVKRWKARTQHLLSQQKDTDLEEYRKLLSEKEANTKRIQQMSEETGRLKAEIARANASLTTSQNLVQNLKDEVTKIRTEKDTLQKELDVKVADIQEKVKTITQVKKIGRRYKTQYEELKAQHDKMVAEASTQSFVEQQEEQVSAQEVQELKDSLSQAEGKMKALESQVESLQKTIAEKETEARNLQEQISQLQSELARFHQDLQERTTQEEQLRQQITEKEEKTRKTLLAAKQKIAQLAGTKEQLTKENEEWKQKSSTLEEQKTELEVRMSALKSQYEGRICRLERELREQQERHHEQRDEPPESTNKVPEQQRQISLKSTPASGERGIASTSDPPTANIKPTPVVSTPSKVTAAAIAGNKSTPRASIRPMVTPATVTNPTTTPTATVMPTTQVETQEAMQSEGPVEHVPVFGSTSGSVRSTSPNVQTSLSQPILTVQQQTQATAFVQPTQQSHAQIEPANQEPSPAIVEVVQSSQIERPSTSTAVFGTVSATPSSSLSKRPREEEEDNTVENSDQISEETVDVPLPKKLRSLQRVGPEEEVAAEESTDGEVEAQTYNQDSQDSIGEGVTQGEYAPMEDSEETSQSIPIDLGPLQSDQQNTSSSQDGQSKRDDVIVIDSDDEDDDDEENEGEQEDYEDEEEEDEDDDEDTGMGDEGDDSNEGTGSADGNDGYEADDAEGADGTDPGTETEESMGGGESNQRAADSQNSGEGSTSAAESTFPHESSREQQPSSASERQAPRPPQSPRRPPHPLPPRLTIHAPPQELGPPVQRIQMTRRQSVGRGLQLTPGIGGMQQHFFDDEDRTVPSTPTLVVPHRTDGFAEAIHSPQVAGVPRFRFGPPEDMPQTSSSHSDLGQLASQGGLGMYETPLFLAHEEESGGRSVPTTPLQVAAPVTVFTESTSADASEHASQSVPMVTTSTGNLSTTTESGAGDDGDEVFAEAESEGITSEAGLEIDSQQEEESVQASDESDLPSTSQDPPSSSSADTSSNQPKPFRRVRLQPPTLRTGVRGRQFNRQRGVTHAMGGRGGLNRGNIS</sequence>
<dbReference type="Pfam" id="PF25481">
    <property type="entry name" value="Nucleoprot-TPR"/>
    <property type="match status" value="1"/>
</dbReference>
<reference evidence="35" key="2">
    <citation type="submission" date="2025-09" db="UniProtKB">
        <authorList>
            <consortium name="Ensembl"/>
        </authorList>
    </citation>
    <scope>IDENTIFICATION</scope>
</reference>
<feature type="compositionally biased region" description="Pro residues" evidence="31">
    <location>
        <begin position="136"/>
        <end position="145"/>
    </location>
</feature>
<feature type="compositionally biased region" description="Acidic residues" evidence="31">
    <location>
        <begin position="2431"/>
        <end position="2444"/>
    </location>
</feature>
<feature type="coiled-coil region" evidence="30">
    <location>
        <begin position="722"/>
        <end position="782"/>
    </location>
</feature>
<keyword evidence="24" id="KW-0539">Nucleus</keyword>
<keyword evidence="22" id="KW-0472">Membrane</keyword>
<evidence type="ECO:0000256" key="16">
    <source>
        <dbReference type="ARBA" id="ARBA00022838"/>
    </source>
</evidence>
<evidence type="ECO:0000256" key="25">
    <source>
        <dbReference type="ARBA" id="ARBA00023306"/>
    </source>
</evidence>
<name>A0A8B9QIM8_APTOW</name>
<evidence type="ECO:0000256" key="4">
    <source>
        <dbReference type="ARBA" id="ARBA00004620"/>
    </source>
</evidence>
<keyword evidence="11" id="KW-0963">Cytoplasm</keyword>
<evidence type="ECO:0000256" key="21">
    <source>
        <dbReference type="ARBA" id="ARBA00023132"/>
    </source>
</evidence>
<reference evidence="35" key="1">
    <citation type="submission" date="2025-08" db="UniProtKB">
        <authorList>
            <consortium name="Ensembl"/>
        </authorList>
    </citation>
    <scope>IDENTIFICATION</scope>
</reference>
<evidence type="ECO:0000256" key="1">
    <source>
        <dbReference type="ARBA" id="ARBA00004186"/>
    </source>
</evidence>
<evidence type="ECO:0000256" key="29">
    <source>
        <dbReference type="ARBA" id="ARBA00083105"/>
    </source>
</evidence>
<feature type="domain" description="NUA/TPR/MLP1-2-like" evidence="34">
    <location>
        <begin position="651"/>
        <end position="748"/>
    </location>
</feature>
<evidence type="ECO:0000256" key="5">
    <source>
        <dbReference type="ARBA" id="ARBA00004629"/>
    </source>
</evidence>
<keyword evidence="15" id="KW-0509">mRNA transport</keyword>
<evidence type="ECO:0000256" key="13">
    <source>
        <dbReference type="ARBA" id="ARBA00022618"/>
    </source>
</evidence>
<evidence type="ECO:0000256" key="6">
    <source>
        <dbReference type="ARBA" id="ARBA00005274"/>
    </source>
</evidence>
<evidence type="ECO:0000256" key="10">
    <source>
        <dbReference type="ARBA" id="ARBA00022481"/>
    </source>
</evidence>
<dbReference type="GO" id="GO:0006606">
    <property type="term" value="P:protein import into nucleus"/>
    <property type="evidence" value="ECO:0007669"/>
    <property type="project" value="InterPro"/>
</dbReference>
<keyword evidence="19" id="KW-0811">Translocation</keyword>
<feature type="compositionally biased region" description="Polar residues" evidence="31">
    <location>
        <begin position="1914"/>
        <end position="1931"/>
    </location>
</feature>
<dbReference type="InterPro" id="IPR057577">
    <property type="entry name" value="Nucleoprot-TPR/MLP1_dom"/>
</dbReference>
<feature type="compositionally biased region" description="Polar residues" evidence="31">
    <location>
        <begin position="2200"/>
        <end position="2218"/>
    </location>
</feature>
<evidence type="ECO:0000256" key="23">
    <source>
        <dbReference type="ARBA" id="ARBA00023212"/>
    </source>
</evidence>
<dbReference type="Pfam" id="PF25785">
    <property type="entry name" value="TPR"/>
    <property type="match status" value="1"/>
</dbReference>
<feature type="compositionally biased region" description="Low complexity" evidence="31">
    <location>
        <begin position="2472"/>
        <end position="2489"/>
    </location>
</feature>
<evidence type="ECO:0000256" key="3">
    <source>
        <dbReference type="ARBA" id="ARBA00004567"/>
    </source>
</evidence>
<dbReference type="FunFam" id="1.10.287.1490:FF:000005">
    <property type="entry name" value="nucleoprotein TPR isoform X2"/>
    <property type="match status" value="1"/>
</dbReference>
<dbReference type="InterPro" id="IPR012929">
    <property type="entry name" value="Nucleoprot-TPR/MLP1-2_dom"/>
</dbReference>
<feature type="compositionally biased region" description="Polar residues" evidence="31">
    <location>
        <begin position="2056"/>
        <end position="2065"/>
    </location>
</feature>
<feature type="compositionally biased region" description="Low complexity" evidence="31">
    <location>
        <begin position="2096"/>
        <end position="2108"/>
    </location>
</feature>
<feature type="compositionally biased region" description="Acidic residues" evidence="31">
    <location>
        <begin position="2119"/>
        <end position="2161"/>
    </location>
</feature>
<comment type="similarity">
    <text evidence="6">Belongs to the TPR family.</text>
</comment>